<name>A0A8E1R0Z4_9BACT</name>
<reference evidence="1 2" key="1">
    <citation type="submission" date="2015-06" db="EMBL/GenBank/DDBJ databases">
        <title>Prevotella sp. 109, sp. nov., a novel member of the family Prevotellaceae isolated from human faeces.</title>
        <authorList>
            <person name="Shkoporov A.N."/>
            <person name="Chaplin A.V."/>
            <person name="Kafarskaia L.I."/>
            <person name="Efimov B.A."/>
        </authorList>
    </citation>
    <scope>NUCLEOTIDE SEQUENCE [LARGE SCALE GENOMIC DNA]</scope>
    <source>
        <strain evidence="1 2">109</strain>
    </source>
</reference>
<evidence type="ECO:0000313" key="2">
    <source>
        <dbReference type="Proteomes" id="UP000036951"/>
    </source>
</evidence>
<protein>
    <submittedName>
        <fullName evidence="1">Uncharacterized protein</fullName>
    </submittedName>
</protein>
<proteinExistence type="predicted"/>
<dbReference type="Proteomes" id="UP000036951">
    <property type="component" value="Unassembled WGS sequence"/>
</dbReference>
<dbReference type="AlphaFoldDB" id="A0A8E1R0Z4"/>
<accession>A0A8E1R0Z4</accession>
<keyword evidence="2" id="KW-1185">Reference proteome</keyword>
<sequence>MRPFSAAVAGWHGGRTWQKTVKTAFSVFWVHLSVNNIPCRMQEYNNFVASEKGMLRSALNRVTPCRGIGLKRQQEQLLNQKTM</sequence>
<evidence type="ECO:0000313" key="1">
    <source>
        <dbReference type="EMBL" id="KOO69539.1"/>
    </source>
</evidence>
<dbReference type="EMBL" id="LFQU01000002">
    <property type="protein sequence ID" value="KOO69539.1"/>
    <property type="molecule type" value="Genomic_DNA"/>
</dbReference>
<comment type="caution">
    <text evidence="1">The sequence shown here is derived from an EMBL/GenBank/DDBJ whole genome shotgun (WGS) entry which is preliminary data.</text>
</comment>
<gene>
    <name evidence="1" type="ORF">ACU52_02540</name>
</gene>
<organism evidence="1 2">
    <name type="scientific">Xylanibacter rarus</name>
    <dbReference type="NCBI Taxonomy" id="1676614"/>
    <lineage>
        <taxon>Bacteria</taxon>
        <taxon>Pseudomonadati</taxon>
        <taxon>Bacteroidota</taxon>
        <taxon>Bacteroidia</taxon>
        <taxon>Bacteroidales</taxon>
        <taxon>Prevotellaceae</taxon>
        <taxon>Xylanibacter</taxon>
    </lineage>
</organism>